<accession>A0AAW1GL04</accession>
<evidence type="ECO:0000313" key="5">
    <source>
        <dbReference type="EMBL" id="KAK9664527.1"/>
    </source>
</evidence>
<reference evidence="5" key="1">
    <citation type="submission" date="2024-03" db="EMBL/GenBank/DDBJ databases">
        <title>WGS assembly of Saponaria officinalis var. Norfolk2.</title>
        <authorList>
            <person name="Jenkins J."/>
            <person name="Shu S."/>
            <person name="Grimwood J."/>
            <person name="Barry K."/>
            <person name="Goodstein D."/>
            <person name="Schmutz J."/>
            <person name="Leebens-Mack J."/>
            <person name="Osbourn A."/>
        </authorList>
    </citation>
    <scope>NUCLEOTIDE SEQUENCE [LARGE SCALE GENOMIC DNA]</scope>
    <source>
        <strain evidence="5">JIC</strain>
    </source>
</reference>
<dbReference type="EC" id="2.4.1.-" evidence="4"/>
<dbReference type="PROSITE" id="PS00375">
    <property type="entry name" value="UDPGT"/>
    <property type="match status" value="1"/>
</dbReference>
<evidence type="ECO:0000256" key="2">
    <source>
        <dbReference type="ARBA" id="ARBA00022679"/>
    </source>
</evidence>
<dbReference type="GO" id="GO:0080044">
    <property type="term" value="F:quercetin 7-O-glucosyltransferase activity"/>
    <property type="evidence" value="ECO:0007669"/>
    <property type="project" value="TreeGrafter"/>
</dbReference>
<dbReference type="CDD" id="cd03784">
    <property type="entry name" value="GT1_Gtf-like"/>
    <property type="match status" value="1"/>
</dbReference>
<comment type="similarity">
    <text evidence="1 3">Belongs to the UDP-glycosyltransferase family.</text>
</comment>
<protein>
    <recommendedName>
        <fullName evidence="4">Glycosyltransferase</fullName>
        <ecNumber evidence="4">2.4.1.-</ecNumber>
    </recommendedName>
</protein>
<comment type="caution">
    <text evidence="5">The sequence shown here is derived from an EMBL/GenBank/DDBJ whole genome shotgun (WGS) entry which is preliminary data.</text>
</comment>
<evidence type="ECO:0000256" key="3">
    <source>
        <dbReference type="RuleBase" id="RU003718"/>
    </source>
</evidence>
<evidence type="ECO:0000256" key="4">
    <source>
        <dbReference type="RuleBase" id="RU362057"/>
    </source>
</evidence>
<keyword evidence="3" id="KW-0328">Glycosyltransferase</keyword>
<dbReference type="GO" id="GO:0080043">
    <property type="term" value="F:quercetin 3-O-glucosyltransferase activity"/>
    <property type="evidence" value="ECO:0007669"/>
    <property type="project" value="TreeGrafter"/>
</dbReference>
<dbReference type="PANTHER" id="PTHR11926">
    <property type="entry name" value="GLUCOSYL/GLUCURONOSYL TRANSFERASES"/>
    <property type="match status" value="1"/>
</dbReference>
<dbReference type="InterPro" id="IPR002213">
    <property type="entry name" value="UDP_glucos_trans"/>
</dbReference>
<dbReference type="EMBL" id="JBDFQZ010000014">
    <property type="protein sequence ID" value="KAK9664527.1"/>
    <property type="molecule type" value="Genomic_DNA"/>
</dbReference>
<dbReference type="PANTHER" id="PTHR11926:SF870">
    <property type="entry name" value="UDP-GLYCOSYLTRANSFERASE 75B1"/>
    <property type="match status" value="1"/>
</dbReference>
<dbReference type="GO" id="GO:0016104">
    <property type="term" value="P:triterpenoid biosynthetic process"/>
    <property type="evidence" value="ECO:0007669"/>
    <property type="project" value="UniProtKB-ARBA"/>
</dbReference>
<dbReference type="FunFam" id="3.40.50.2000:FF:000019">
    <property type="entry name" value="Glycosyltransferase"/>
    <property type="match status" value="1"/>
</dbReference>
<proteinExistence type="inferred from homology"/>
<evidence type="ECO:0000313" key="6">
    <source>
        <dbReference type="Proteomes" id="UP001443914"/>
    </source>
</evidence>
<sequence>MKEGQMKHFLIVTLPVQSHVNPALEFANRILRSGAHVTLITSVSGKRYAEKRNVPEGLGIATFSDGKDDDGYRTSDGDPLEYLSNFRQKGSKLLSEVYNKSRDEEKQVTCLVYTLLLPWVAKAARDEYHVPSTLLWIQPALLFDVYYYYFRGYGDVIRDCENNPSWSLKLPNLPFTLKTCDLPSFLLPSTPLPYTFGTVMIQKHIEELEKEETPTILVNTFEALEVDAVKAVERFTLIPVGPLLPFKSLEERDPLDDRLSSTGDLRDEDYMKWLDSQQESKVIYVSFGTISVLSGAQEEELARALIQTNRPFLWVMREKEDELSCMEELKQLGKIVPWCSQVEVLSHPSVGCFVTHCGWNSTLESITAGVPMVAFPQWTDQMTNAKLVEYVWKIGVRVNKCEEEELVKAEEINRCLEVVMKSEEMSGNAKNLMELAVQSVKQGGSSYKNMKDFINKVSTDSCLK</sequence>
<dbReference type="SUPFAM" id="SSF53756">
    <property type="entry name" value="UDP-Glycosyltransferase/glycogen phosphorylase"/>
    <property type="match status" value="1"/>
</dbReference>
<dbReference type="Pfam" id="PF00201">
    <property type="entry name" value="UDPGT"/>
    <property type="match status" value="1"/>
</dbReference>
<dbReference type="InterPro" id="IPR035595">
    <property type="entry name" value="UDP_glycos_trans_CS"/>
</dbReference>
<organism evidence="5 6">
    <name type="scientific">Saponaria officinalis</name>
    <name type="common">Common soapwort</name>
    <name type="synonym">Lychnis saponaria</name>
    <dbReference type="NCBI Taxonomy" id="3572"/>
    <lineage>
        <taxon>Eukaryota</taxon>
        <taxon>Viridiplantae</taxon>
        <taxon>Streptophyta</taxon>
        <taxon>Embryophyta</taxon>
        <taxon>Tracheophyta</taxon>
        <taxon>Spermatophyta</taxon>
        <taxon>Magnoliopsida</taxon>
        <taxon>eudicotyledons</taxon>
        <taxon>Gunneridae</taxon>
        <taxon>Pentapetalae</taxon>
        <taxon>Caryophyllales</taxon>
        <taxon>Caryophyllaceae</taxon>
        <taxon>Caryophylleae</taxon>
        <taxon>Saponaria</taxon>
    </lineage>
</organism>
<keyword evidence="6" id="KW-1185">Reference proteome</keyword>
<keyword evidence="2 3" id="KW-0808">Transferase</keyword>
<name>A0AAW1GL04_SAPOF</name>
<dbReference type="Gene3D" id="3.40.50.2000">
    <property type="entry name" value="Glycogen Phosphorylase B"/>
    <property type="match status" value="2"/>
</dbReference>
<dbReference type="Proteomes" id="UP001443914">
    <property type="component" value="Unassembled WGS sequence"/>
</dbReference>
<evidence type="ECO:0000256" key="1">
    <source>
        <dbReference type="ARBA" id="ARBA00009995"/>
    </source>
</evidence>
<dbReference type="AlphaFoldDB" id="A0AAW1GL04"/>
<gene>
    <name evidence="5" type="ORF">RND81_14G048600</name>
</gene>
<dbReference type="GO" id="GO:0016135">
    <property type="term" value="P:saponin biosynthetic process"/>
    <property type="evidence" value="ECO:0007669"/>
    <property type="project" value="UniProtKB-ARBA"/>
</dbReference>